<protein>
    <submittedName>
        <fullName evidence="1">Uncharacterized protein</fullName>
    </submittedName>
</protein>
<organism evidence="1 2">
    <name type="scientific">Araneus ventricosus</name>
    <name type="common">Orbweaver spider</name>
    <name type="synonym">Epeira ventricosa</name>
    <dbReference type="NCBI Taxonomy" id="182803"/>
    <lineage>
        <taxon>Eukaryota</taxon>
        <taxon>Metazoa</taxon>
        <taxon>Ecdysozoa</taxon>
        <taxon>Arthropoda</taxon>
        <taxon>Chelicerata</taxon>
        <taxon>Arachnida</taxon>
        <taxon>Araneae</taxon>
        <taxon>Araneomorphae</taxon>
        <taxon>Entelegynae</taxon>
        <taxon>Araneoidea</taxon>
        <taxon>Araneidae</taxon>
        <taxon>Araneus</taxon>
    </lineage>
</organism>
<sequence>MGLLCYQPTNVPLLTWHHHYLHLQWACEQYHWKQWKSVASQTKAEFSCIYIDGMVNKLAREQLPGQSTANTTLAGSGSIIDSITKAVSRSLWAVTCIHGICFTK</sequence>
<comment type="caution">
    <text evidence="1">The sequence shown here is derived from an EMBL/GenBank/DDBJ whole genome shotgun (WGS) entry which is preliminary data.</text>
</comment>
<dbReference type="EMBL" id="BGPR01000191">
    <property type="protein sequence ID" value="GBM03404.1"/>
    <property type="molecule type" value="Genomic_DNA"/>
</dbReference>
<proteinExistence type="predicted"/>
<accession>A0A4Y2CHH7</accession>
<dbReference type="Proteomes" id="UP000499080">
    <property type="component" value="Unassembled WGS sequence"/>
</dbReference>
<evidence type="ECO:0000313" key="2">
    <source>
        <dbReference type="Proteomes" id="UP000499080"/>
    </source>
</evidence>
<evidence type="ECO:0000313" key="1">
    <source>
        <dbReference type="EMBL" id="GBM03404.1"/>
    </source>
</evidence>
<gene>
    <name evidence="1" type="ORF">AVEN_265448_1</name>
</gene>
<name>A0A4Y2CHH7_ARAVE</name>
<dbReference type="AlphaFoldDB" id="A0A4Y2CHH7"/>
<reference evidence="1 2" key="1">
    <citation type="journal article" date="2019" name="Sci. Rep.">
        <title>Orb-weaving spider Araneus ventricosus genome elucidates the spidroin gene catalogue.</title>
        <authorList>
            <person name="Kono N."/>
            <person name="Nakamura H."/>
            <person name="Ohtoshi R."/>
            <person name="Moran D.A.P."/>
            <person name="Shinohara A."/>
            <person name="Yoshida Y."/>
            <person name="Fujiwara M."/>
            <person name="Mori M."/>
            <person name="Tomita M."/>
            <person name="Arakawa K."/>
        </authorList>
    </citation>
    <scope>NUCLEOTIDE SEQUENCE [LARGE SCALE GENOMIC DNA]</scope>
</reference>
<keyword evidence="2" id="KW-1185">Reference proteome</keyword>